<dbReference type="Pfam" id="PF12094">
    <property type="entry name" value="DUF3570"/>
    <property type="match status" value="1"/>
</dbReference>
<name>A0A2K9NR92_BACTC</name>
<accession>A0A2K9NR92</accession>
<dbReference type="RefSeq" id="WP_102243303.1">
    <property type="nucleotide sequence ID" value="NZ_CP025704.1"/>
</dbReference>
<dbReference type="AlphaFoldDB" id="A0A2K9NR92"/>
<evidence type="ECO:0000313" key="2">
    <source>
        <dbReference type="Proteomes" id="UP000235584"/>
    </source>
</evidence>
<reference evidence="1 2" key="1">
    <citation type="submission" date="2018-01" db="EMBL/GenBank/DDBJ databases">
        <title>Complete genome sequence of Bacteriovorax stolpii DSM12778.</title>
        <authorList>
            <person name="Tang B."/>
            <person name="Chang J."/>
        </authorList>
    </citation>
    <scope>NUCLEOTIDE SEQUENCE [LARGE SCALE GENOMIC DNA]</scope>
    <source>
        <strain evidence="1 2">DSM 12778</strain>
    </source>
</reference>
<proteinExistence type="predicted"/>
<dbReference type="EMBL" id="CP025704">
    <property type="protein sequence ID" value="AUN98012.1"/>
    <property type="molecule type" value="Genomic_DNA"/>
</dbReference>
<dbReference type="Proteomes" id="UP000235584">
    <property type="component" value="Chromosome"/>
</dbReference>
<sequence>MGATKLQRFFLSLLIFIVGLSNAFAEMMVKGKTKVKTLFNFYSQNSKTGKQVLDNSGNEDVRVIEPQIFVKHQITEDTEINASFVLDTWTAESDTILDGNTGASGEGKKGQARVAPNIGVRRESGKATYGMNLGFSSEYDYTSKNISLDYAHSFKNDNFTIGLGLQYYADTVGLFQDITPPQSAVMNKKHDRDIYAISLGGSQILTRSDIVEFDATYANSQGRLESTAGTVNINGTRELEALPGRRERTAFSAKWVHAVGEEMSFHVSYRNYFDDWGSRAHTARAAYLFSLRDDQDFLEFAMRVHSQTAVDYYKDGFGTQERFMTSDSDMSKFTSLEPSVMYSHLLGDLKVFGMNLADSEWATGATYGKRNTGLSYAYLQTSLSVSF</sequence>
<protein>
    <submittedName>
        <fullName evidence="1">Uncharacterized protein</fullName>
    </submittedName>
</protein>
<keyword evidence="2" id="KW-1185">Reference proteome</keyword>
<evidence type="ECO:0000313" key="1">
    <source>
        <dbReference type="EMBL" id="AUN98012.1"/>
    </source>
</evidence>
<organism evidence="1 2">
    <name type="scientific">Bacteriovorax stolpii</name>
    <name type="common">Bdellovibrio stolpii</name>
    <dbReference type="NCBI Taxonomy" id="960"/>
    <lineage>
        <taxon>Bacteria</taxon>
        <taxon>Pseudomonadati</taxon>
        <taxon>Bdellovibrionota</taxon>
        <taxon>Bacteriovoracia</taxon>
        <taxon>Bacteriovoracales</taxon>
        <taxon>Bacteriovoracaceae</taxon>
        <taxon>Bacteriovorax</taxon>
    </lineage>
</organism>
<gene>
    <name evidence="1" type="ORF">C0V70_07795</name>
</gene>
<dbReference type="InterPro" id="IPR021953">
    <property type="entry name" value="DUF3570"/>
</dbReference>
<dbReference type="KEGG" id="bsto:C0V70_07795"/>